<evidence type="ECO:0000256" key="5">
    <source>
        <dbReference type="ARBA" id="ARBA00023267"/>
    </source>
</evidence>
<dbReference type="Gene3D" id="2.40.50.100">
    <property type="match status" value="1"/>
</dbReference>
<dbReference type="InterPro" id="IPR005481">
    <property type="entry name" value="BC-like_N"/>
</dbReference>
<dbReference type="InterPro" id="IPR011053">
    <property type="entry name" value="Single_hybrid_motif"/>
</dbReference>
<sequence length="665" mass="71112">MNPQVSRLLIANRGEIARRVIRTAQRMGIATVAVYSDADQGALHVHEADTAVALGGTLSADSYLRIEKLLKAARDTGADAVHPGYGFLSENAEFAQAVIDAGLTWVGPPPEAIRALGSKSAAKALALRHGVPCLPGYLGADQSDATFTAQAKQLGLPLMVKAVAGGGGRGMRLVTDMAQLLPALHSARSEALAGFGNGDLLVERALLRPRHIEVQIMADSHGHCIHLGERDCSVQRRHQKIIEESPSPAVDAALREQLGQAAVALAQSAGYVGAGTVEFLLDEAQSDKPFYLMEMNTRLQVEHPVTEMLTGLDLVEWQLRIARGEPLPLAQADVRCQGHAIEVRLCAEDEHFTPQTGTVLAFAAPEGLRFDHALQMGSVVTPHYDSMLGKLIAHAPTRAEAIDRLCAGLNQTAVLGLPTNRAFLAACIQHPIFRAGDALIPFLAEQVDTVRERLHASADAQTVAALAVLYAQHPPAQHMASPFARPVRLGFAGQANIWQAAVHELGQGQVRVHQGDDTYTAQIQHAPTTDQSGSVHHALRINLNGEHWQVQAAHTGGTPERWHVQVQGPHHAELWLSDQSHSAPASGPNAQAATMLRAPFNGKLIALHVREGDSVKQGDALLVIESMKLEHTLTAARDAVVHCVPVSAGQQVGPGQVLVQWQEAT</sequence>
<dbReference type="PANTHER" id="PTHR18866:SF33">
    <property type="entry name" value="METHYLCROTONOYL-COA CARBOXYLASE SUBUNIT ALPHA, MITOCHONDRIAL-RELATED"/>
    <property type="match status" value="1"/>
</dbReference>
<dbReference type="InterPro" id="IPR000089">
    <property type="entry name" value="Biotin_lipoyl"/>
</dbReference>
<dbReference type="CDD" id="cd06850">
    <property type="entry name" value="biotinyl_domain"/>
    <property type="match status" value="1"/>
</dbReference>
<evidence type="ECO:0000256" key="1">
    <source>
        <dbReference type="ARBA" id="ARBA00001953"/>
    </source>
</evidence>
<name>A0ABT6X9U5_9BURK</name>
<keyword evidence="2" id="KW-0436">Ligase</keyword>
<dbReference type="InterPro" id="IPR011761">
    <property type="entry name" value="ATP-grasp"/>
</dbReference>
<evidence type="ECO:0000259" key="8">
    <source>
        <dbReference type="PROSITE" id="PS50975"/>
    </source>
</evidence>
<dbReference type="PROSITE" id="PS50975">
    <property type="entry name" value="ATP_GRASP"/>
    <property type="match status" value="1"/>
</dbReference>
<dbReference type="InterPro" id="IPR050856">
    <property type="entry name" value="Biotin_carboxylase_complex"/>
</dbReference>
<dbReference type="EMBL" id="JASGBH010000011">
    <property type="protein sequence ID" value="MDI9234897.1"/>
    <property type="molecule type" value="Genomic_DNA"/>
</dbReference>
<keyword evidence="5" id="KW-0092">Biotin</keyword>
<comment type="caution">
    <text evidence="10">The sequence shown here is derived from an EMBL/GenBank/DDBJ whole genome shotgun (WGS) entry which is preliminary data.</text>
</comment>
<dbReference type="Gene3D" id="3.30.470.20">
    <property type="entry name" value="ATP-grasp fold, B domain"/>
    <property type="match status" value="1"/>
</dbReference>
<gene>
    <name evidence="10" type="ORF">QLQ16_13750</name>
</gene>
<evidence type="ECO:0000313" key="10">
    <source>
        <dbReference type="EMBL" id="MDI9234897.1"/>
    </source>
</evidence>
<dbReference type="SUPFAM" id="SSF51246">
    <property type="entry name" value="Rudiment single hybrid motif"/>
    <property type="match status" value="1"/>
</dbReference>
<feature type="domain" description="ATP-grasp" evidence="8">
    <location>
        <begin position="123"/>
        <end position="323"/>
    </location>
</feature>
<organism evidence="10 11">
    <name type="scientific">Limnohabitans lacus</name>
    <dbReference type="NCBI Taxonomy" id="3045173"/>
    <lineage>
        <taxon>Bacteria</taxon>
        <taxon>Pseudomonadati</taxon>
        <taxon>Pseudomonadota</taxon>
        <taxon>Betaproteobacteria</taxon>
        <taxon>Burkholderiales</taxon>
        <taxon>Comamonadaceae</taxon>
        <taxon>Limnohabitans</taxon>
    </lineage>
</organism>
<dbReference type="InterPro" id="IPR005482">
    <property type="entry name" value="Biotin_COase_C"/>
</dbReference>
<evidence type="ECO:0000256" key="3">
    <source>
        <dbReference type="ARBA" id="ARBA00022741"/>
    </source>
</evidence>
<evidence type="ECO:0000313" key="11">
    <source>
        <dbReference type="Proteomes" id="UP001431902"/>
    </source>
</evidence>
<dbReference type="PANTHER" id="PTHR18866">
    <property type="entry name" value="CARBOXYLASE:PYRUVATE/ACETYL-COA/PROPIONYL-COA CARBOXYLASE"/>
    <property type="match status" value="1"/>
</dbReference>
<dbReference type="Proteomes" id="UP001431902">
    <property type="component" value="Unassembled WGS sequence"/>
</dbReference>
<evidence type="ECO:0000256" key="4">
    <source>
        <dbReference type="ARBA" id="ARBA00022840"/>
    </source>
</evidence>
<dbReference type="SUPFAM" id="SSF56059">
    <property type="entry name" value="Glutathione synthetase ATP-binding domain-like"/>
    <property type="match status" value="1"/>
</dbReference>
<evidence type="ECO:0000259" key="9">
    <source>
        <dbReference type="PROSITE" id="PS50979"/>
    </source>
</evidence>
<dbReference type="InterPro" id="IPR011764">
    <property type="entry name" value="Biotin_carboxylation_dom"/>
</dbReference>
<dbReference type="Pfam" id="PF00364">
    <property type="entry name" value="Biotin_lipoyl"/>
    <property type="match status" value="1"/>
</dbReference>
<dbReference type="PROSITE" id="PS50968">
    <property type="entry name" value="BIOTINYL_LIPOYL"/>
    <property type="match status" value="1"/>
</dbReference>
<evidence type="ECO:0000256" key="2">
    <source>
        <dbReference type="ARBA" id="ARBA00022598"/>
    </source>
</evidence>
<dbReference type="InterPro" id="IPR016185">
    <property type="entry name" value="PreATP-grasp_dom_sf"/>
</dbReference>
<dbReference type="Pfam" id="PF00289">
    <property type="entry name" value="Biotin_carb_N"/>
    <property type="match status" value="1"/>
</dbReference>
<comment type="cofactor">
    <cofactor evidence="1">
        <name>biotin</name>
        <dbReference type="ChEBI" id="CHEBI:57586"/>
    </cofactor>
</comment>
<dbReference type="PROSITE" id="PS50979">
    <property type="entry name" value="BC"/>
    <property type="match status" value="1"/>
</dbReference>
<keyword evidence="4 6" id="KW-0067">ATP-binding</keyword>
<dbReference type="InterPro" id="IPR011054">
    <property type="entry name" value="Rudment_hybrid_motif"/>
</dbReference>
<feature type="domain" description="Lipoyl-binding" evidence="7">
    <location>
        <begin position="582"/>
        <end position="662"/>
    </location>
</feature>
<proteinExistence type="predicted"/>
<evidence type="ECO:0000256" key="6">
    <source>
        <dbReference type="PROSITE-ProRule" id="PRU00409"/>
    </source>
</evidence>
<dbReference type="PROSITE" id="PS00867">
    <property type="entry name" value="CPSASE_2"/>
    <property type="match status" value="1"/>
</dbReference>
<accession>A0ABT6X9U5</accession>
<keyword evidence="3 6" id="KW-0547">Nucleotide-binding</keyword>
<reference evidence="10" key="1">
    <citation type="submission" date="2023-05" db="EMBL/GenBank/DDBJ databases">
        <title>Limnohabitans sp. strain HM2-2 Genome sequencing and assembly.</title>
        <authorList>
            <person name="Jung Y."/>
        </authorList>
    </citation>
    <scope>NUCLEOTIDE SEQUENCE</scope>
    <source>
        <strain evidence="10">HM2-2</strain>
    </source>
</reference>
<feature type="domain" description="Biotin carboxylation" evidence="9">
    <location>
        <begin position="4"/>
        <end position="448"/>
    </location>
</feature>
<evidence type="ECO:0000259" key="7">
    <source>
        <dbReference type="PROSITE" id="PS50968"/>
    </source>
</evidence>
<dbReference type="Pfam" id="PF02786">
    <property type="entry name" value="CPSase_L_D2"/>
    <property type="match status" value="1"/>
</dbReference>
<dbReference type="SUPFAM" id="SSF52440">
    <property type="entry name" value="PreATP-grasp domain"/>
    <property type="match status" value="1"/>
</dbReference>
<dbReference type="Pfam" id="PF02785">
    <property type="entry name" value="Biotin_carb_C"/>
    <property type="match status" value="1"/>
</dbReference>
<dbReference type="SUPFAM" id="SSF51230">
    <property type="entry name" value="Single hybrid motif"/>
    <property type="match status" value="1"/>
</dbReference>
<dbReference type="RefSeq" id="WP_283225243.1">
    <property type="nucleotide sequence ID" value="NZ_JASGBH010000011.1"/>
</dbReference>
<protein>
    <submittedName>
        <fullName evidence="10">Biotin carboxylase N-terminal domain-containing protein</fullName>
    </submittedName>
</protein>
<dbReference type="InterPro" id="IPR005479">
    <property type="entry name" value="CPAse_ATP-bd"/>
</dbReference>
<keyword evidence="11" id="KW-1185">Reference proteome</keyword>
<dbReference type="SMART" id="SM00878">
    <property type="entry name" value="Biotin_carb_C"/>
    <property type="match status" value="1"/>
</dbReference>